<evidence type="ECO:0000313" key="1">
    <source>
        <dbReference type="EMBL" id="CCA77598.1"/>
    </source>
</evidence>
<dbReference type="Proteomes" id="UP000007148">
    <property type="component" value="Unassembled WGS sequence"/>
</dbReference>
<dbReference type="AlphaFoldDB" id="G4U205"/>
<proteinExistence type="predicted"/>
<gene>
    <name evidence="1" type="ORF">PIIN_11575</name>
</gene>
<reference evidence="1 2" key="1">
    <citation type="journal article" date="2011" name="PLoS Pathog.">
        <title>Endophytic Life Strategies Decoded by Genome and Transcriptome Analyses of the Mutualistic Root Symbiont Piriformospora indica.</title>
        <authorList>
            <person name="Zuccaro A."/>
            <person name="Lahrmann U."/>
            <person name="Guldener U."/>
            <person name="Langen G."/>
            <person name="Pfiffi S."/>
            <person name="Biedenkopf D."/>
            <person name="Wong P."/>
            <person name="Samans B."/>
            <person name="Grimm C."/>
            <person name="Basiewicz M."/>
            <person name="Murat C."/>
            <person name="Martin F."/>
            <person name="Kogel K.H."/>
        </authorList>
    </citation>
    <scope>NUCLEOTIDE SEQUENCE [LARGE SCALE GENOMIC DNA]</scope>
    <source>
        <strain evidence="1 2">DSM 11827</strain>
    </source>
</reference>
<organism evidence="1 2">
    <name type="scientific">Serendipita indica (strain DSM 11827)</name>
    <name type="common">Root endophyte fungus</name>
    <name type="synonym">Piriformospora indica</name>
    <dbReference type="NCBI Taxonomy" id="1109443"/>
    <lineage>
        <taxon>Eukaryota</taxon>
        <taxon>Fungi</taxon>
        <taxon>Dikarya</taxon>
        <taxon>Basidiomycota</taxon>
        <taxon>Agaricomycotina</taxon>
        <taxon>Agaricomycetes</taxon>
        <taxon>Sebacinales</taxon>
        <taxon>Serendipitaceae</taxon>
        <taxon>Serendipita</taxon>
    </lineage>
</organism>
<sequence length="113" mass="12673">MPNASGLERKIDQYTELGEGGDVQTYLELGGTINDALGYLFGECCYKAWSLKFRNLKETKAIPHCDNDDLINPVRLVACGIKDGKPPKTTPLPFVFRDVYSHVSHISTGHYRR</sequence>
<accession>G4U205</accession>
<protein>
    <submittedName>
        <fullName evidence="1">Uncharacterized protein</fullName>
    </submittedName>
</protein>
<name>G4U205_SERID</name>
<dbReference type="EMBL" id="CAFZ01001766">
    <property type="protein sequence ID" value="CCA77598.1"/>
    <property type="molecule type" value="Genomic_DNA"/>
</dbReference>
<dbReference type="HOGENOM" id="CLU_2134512_0_0_1"/>
<evidence type="ECO:0000313" key="2">
    <source>
        <dbReference type="Proteomes" id="UP000007148"/>
    </source>
</evidence>
<comment type="caution">
    <text evidence="1">The sequence shown here is derived from an EMBL/GenBank/DDBJ whole genome shotgun (WGS) entry which is preliminary data.</text>
</comment>
<keyword evidence="2" id="KW-1185">Reference proteome</keyword>
<dbReference type="InParanoid" id="G4U205"/>